<protein>
    <submittedName>
        <fullName evidence="2">Uncharacterized protein</fullName>
    </submittedName>
</protein>
<keyword evidence="3" id="KW-1185">Reference proteome</keyword>
<feature type="compositionally biased region" description="Basic and acidic residues" evidence="1">
    <location>
        <begin position="74"/>
        <end position="88"/>
    </location>
</feature>
<organism evidence="2 3">
    <name type="scientific">Austropuccinia psidii MF-1</name>
    <dbReference type="NCBI Taxonomy" id="1389203"/>
    <lineage>
        <taxon>Eukaryota</taxon>
        <taxon>Fungi</taxon>
        <taxon>Dikarya</taxon>
        <taxon>Basidiomycota</taxon>
        <taxon>Pucciniomycotina</taxon>
        <taxon>Pucciniomycetes</taxon>
        <taxon>Pucciniales</taxon>
        <taxon>Sphaerophragmiaceae</taxon>
        <taxon>Austropuccinia</taxon>
    </lineage>
</organism>
<gene>
    <name evidence="2" type="ORF">O181_061297</name>
</gene>
<feature type="region of interest" description="Disordered" evidence="1">
    <location>
        <begin position="74"/>
        <end position="130"/>
    </location>
</feature>
<evidence type="ECO:0000313" key="3">
    <source>
        <dbReference type="Proteomes" id="UP000765509"/>
    </source>
</evidence>
<name>A0A9Q3EQ63_9BASI</name>
<proteinExistence type="predicted"/>
<accession>A0A9Q3EQ63</accession>
<reference evidence="2" key="1">
    <citation type="submission" date="2021-03" db="EMBL/GenBank/DDBJ databases">
        <title>Draft genome sequence of rust myrtle Austropuccinia psidii MF-1, a brazilian biotype.</title>
        <authorList>
            <person name="Quecine M.C."/>
            <person name="Pachon D.M.R."/>
            <person name="Bonatelli M.L."/>
            <person name="Correr F.H."/>
            <person name="Franceschini L.M."/>
            <person name="Leite T.F."/>
            <person name="Margarido G.R.A."/>
            <person name="Almeida C.A."/>
            <person name="Ferrarezi J.A."/>
            <person name="Labate C.A."/>
        </authorList>
    </citation>
    <scope>NUCLEOTIDE SEQUENCE</scope>
    <source>
        <strain evidence="2">MF-1</strain>
    </source>
</reference>
<feature type="compositionally biased region" description="Basic and acidic residues" evidence="1">
    <location>
        <begin position="109"/>
        <end position="130"/>
    </location>
</feature>
<dbReference type="Proteomes" id="UP000765509">
    <property type="component" value="Unassembled WGS sequence"/>
</dbReference>
<dbReference type="EMBL" id="AVOT02028934">
    <property type="protein sequence ID" value="MBW0521582.1"/>
    <property type="molecule type" value="Genomic_DNA"/>
</dbReference>
<sequence>MPIHHSHPARHTLSQARAQAVLTPTPSARLDGTPAGVPGRVLNQLASHPSRICSHQDLMDITLEIDTRYHERQKEQVHFQEKKAEASKSKCSHPQNYSSPNQKKKKNSQKRDKPDSSLLNKDFKFMDSEK</sequence>
<evidence type="ECO:0000313" key="2">
    <source>
        <dbReference type="EMBL" id="MBW0521582.1"/>
    </source>
</evidence>
<dbReference type="AlphaFoldDB" id="A0A9Q3EQ63"/>
<evidence type="ECO:0000256" key="1">
    <source>
        <dbReference type="SAM" id="MobiDB-lite"/>
    </source>
</evidence>
<dbReference type="OrthoDB" id="5552562at2759"/>
<comment type="caution">
    <text evidence="2">The sequence shown here is derived from an EMBL/GenBank/DDBJ whole genome shotgun (WGS) entry which is preliminary data.</text>
</comment>